<keyword evidence="3" id="KW-0597">Phosphoprotein</keyword>
<comment type="caution">
    <text evidence="13">The sequence shown here is derived from an EMBL/GenBank/DDBJ whole genome shotgun (WGS) entry which is preliminary data.</text>
</comment>
<evidence type="ECO:0000256" key="7">
    <source>
        <dbReference type="ARBA" id="ARBA00022840"/>
    </source>
</evidence>
<evidence type="ECO:0000256" key="2">
    <source>
        <dbReference type="ARBA" id="ARBA00012438"/>
    </source>
</evidence>
<keyword evidence="10" id="KW-0812">Transmembrane</keyword>
<feature type="coiled-coil region" evidence="9">
    <location>
        <begin position="360"/>
        <end position="394"/>
    </location>
</feature>
<feature type="chain" id="PRO_5045972728" description="histidine kinase" evidence="11">
    <location>
        <begin position="19"/>
        <end position="650"/>
    </location>
</feature>
<evidence type="ECO:0000313" key="13">
    <source>
        <dbReference type="EMBL" id="PZX43434.1"/>
    </source>
</evidence>
<reference evidence="13 14" key="1">
    <citation type="submission" date="2018-06" db="EMBL/GenBank/DDBJ databases">
        <title>Genomic Encyclopedia of Archaeal and Bacterial Type Strains, Phase II (KMG-II): from individual species to whole genera.</title>
        <authorList>
            <person name="Goeker M."/>
        </authorList>
    </citation>
    <scope>NUCLEOTIDE SEQUENCE [LARGE SCALE GENOMIC DNA]</scope>
    <source>
        <strain evidence="13 14">DSM 17205</strain>
    </source>
</reference>
<dbReference type="SUPFAM" id="SSF55874">
    <property type="entry name" value="ATPase domain of HSP90 chaperone/DNA topoisomerase II/histidine kinase"/>
    <property type="match status" value="1"/>
</dbReference>
<evidence type="ECO:0000313" key="14">
    <source>
        <dbReference type="Proteomes" id="UP000248584"/>
    </source>
</evidence>
<dbReference type="InterPro" id="IPR050482">
    <property type="entry name" value="Sensor_HK_TwoCompSys"/>
</dbReference>
<dbReference type="PROSITE" id="PS50109">
    <property type="entry name" value="HIS_KIN"/>
    <property type="match status" value="1"/>
</dbReference>
<sequence length="650" mass="74465">MKNSLVFLVLMIGLLSQAQQSIVDSLVQNAAVQITDSLKIDKLHKDFFKYVYSKPKVANQIADYTIANTKVENSPYQHAQSLIRKGIYYDVVSKKDSALLLYDRAMEIAAPRKDYISMGNVYNDKGLVYWNRDELELAMEQYVLGAEVFEKVDYDRGLSSIYNNMGLILYDLGRYTESKTSHLKALKIRERLKDTYGLGASYSNLSNVAKRLDQRDSTQYYMRKAIEIKKESNDKRGLAIAYQNLGIDFRDARVLDSAIFYSEKAQILYEEINNKRLSANNLVTLAEMFQLDGQYEKGIDRIKQGILLIKEDQHKQLAEMEVIKGRLHAYNKDFKESAAAYARALEHRDSYEETERTAQAQEYYEKYQSAQKEQEIAEQRAQLAENDLKLQRRNQTIYLLIGGAILIGLLGFFFMRQRQIKSEQKAKEKELELALAKIETQNKLHEQRLRISRDLHDNIGSQLTFLISSLDNLKYAQNLDANVTNSKLASLSGFTRNTIGELRDTIWAMNKNKISLEDIEERTTSMIAQFNATNNDQIIWNVEFDAANVVIFNSVNGMHVFRIIQEAINNALKYAEANEISIYATSDDQDVHITIKDNGKGFELDNYQPGNGIKNMKERARLINSVLDLSSKKDAGTTIQFSIPSDSYSK</sequence>
<evidence type="ECO:0000259" key="12">
    <source>
        <dbReference type="PROSITE" id="PS50109"/>
    </source>
</evidence>
<dbReference type="EC" id="2.7.13.3" evidence="2"/>
<gene>
    <name evidence="13" type="ORF">LX97_00434</name>
</gene>
<dbReference type="SMART" id="SM00028">
    <property type="entry name" value="TPR"/>
    <property type="match status" value="7"/>
</dbReference>
<dbReference type="Gene3D" id="3.30.565.10">
    <property type="entry name" value="Histidine kinase-like ATPase, C-terminal domain"/>
    <property type="match status" value="1"/>
</dbReference>
<dbReference type="RefSeq" id="WP_041566877.1">
    <property type="nucleotide sequence ID" value="NZ_QKZR01000001.1"/>
</dbReference>
<dbReference type="GO" id="GO:0016301">
    <property type="term" value="F:kinase activity"/>
    <property type="evidence" value="ECO:0007669"/>
    <property type="project" value="UniProtKB-KW"/>
</dbReference>
<keyword evidence="8" id="KW-0902">Two-component regulatory system</keyword>
<dbReference type="Gene3D" id="1.25.40.10">
    <property type="entry name" value="Tetratricopeptide repeat domain"/>
    <property type="match status" value="1"/>
</dbReference>
<dbReference type="CDD" id="cd16917">
    <property type="entry name" value="HATPase_UhpB-NarQ-NarX-like"/>
    <property type="match status" value="1"/>
</dbReference>
<dbReference type="InterPro" id="IPR011712">
    <property type="entry name" value="Sig_transdc_His_kin_sub3_dim/P"/>
</dbReference>
<evidence type="ECO:0000256" key="6">
    <source>
        <dbReference type="ARBA" id="ARBA00022777"/>
    </source>
</evidence>
<dbReference type="InterPro" id="IPR005467">
    <property type="entry name" value="His_kinase_dom"/>
</dbReference>
<dbReference type="Proteomes" id="UP000248584">
    <property type="component" value="Unassembled WGS sequence"/>
</dbReference>
<evidence type="ECO:0000256" key="9">
    <source>
        <dbReference type="SAM" id="Coils"/>
    </source>
</evidence>
<dbReference type="Pfam" id="PF13424">
    <property type="entry name" value="TPR_12"/>
    <property type="match status" value="1"/>
</dbReference>
<dbReference type="SUPFAM" id="SSF48452">
    <property type="entry name" value="TPR-like"/>
    <property type="match status" value="2"/>
</dbReference>
<evidence type="ECO:0000256" key="8">
    <source>
        <dbReference type="ARBA" id="ARBA00023012"/>
    </source>
</evidence>
<feature type="transmembrane region" description="Helical" evidence="10">
    <location>
        <begin position="397"/>
        <end position="415"/>
    </location>
</feature>
<protein>
    <recommendedName>
        <fullName evidence="2">histidine kinase</fullName>
        <ecNumber evidence="2">2.7.13.3</ecNumber>
    </recommendedName>
</protein>
<evidence type="ECO:0000256" key="10">
    <source>
        <dbReference type="SAM" id="Phobius"/>
    </source>
</evidence>
<dbReference type="EMBL" id="QKZR01000001">
    <property type="protein sequence ID" value="PZX43434.1"/>
    <property type="molecule type" value="Genomic_DNA"/>
</dbReference>
<evidence type="ECO:0000256" key="5">
    <source>
        <dbReference type="ARBA" id="ARBA00022741"/>
    </source>
</evidence>
<keyword evidence="5" id="KW-0547">Nucleotide-binding</keyword>
<evidence type="ECO:0000256" key="4">
    <source>
        <dbReference type="ARBA" id="ARBA00022679"/>
    </source>
</evidence>
<keyword evidence="11" id="KW-0732">Signal</keyword>
<dbReference type="InterPro" id="IPR003594">
    <property type="entry name" value="HATPase_dom"/>
</dbReference>
<dbReference type="Gene3D" id="1.20.5.1930">
    <property type="match status" value="1"/>
</dbReference>
<keyword evidence="10" id="KW-1133">Transmembrane helix</keyword>
<evidence type="ECO:0000256" key="11">
    <source>
        <dbReference type="SAM" id="SignalP"/>
    </source>
</evidence>
<keyword evidence="4" id="KW-0808">Transferase</keyword>
<dbReference type="InterPro" id="IPR019734">
    <property type="entry name" value="TPR_rpt"/>
</dbReference>
<dbReference type="PANTHER" id="PTHR24421:SF10">
    <property type="entry name" value="NITRATE_NITRITE SENSOR PROTEIN NARQ"/>
    <property type="match status" value="1"/>
</dbReference>
<keyword evidence="10" id="KW-0472">Membrane</keyword>
<keyword evidence="6 13" id="KW-0418">Kinase</keyword>
<feature type="domain" description="Histidine kinase" evidence="12">
    <location>
        <begin position="454"/>
        <end position="647"/>
    </location>
</feature>
<dbReference type="InterPro" id="IPR036890">
    <property type="entry name" value="HATPase_C_sf"/>
</dbReference>
<keyword evidence="9" id="KW-0175">Coiled coil</keyword>
<accession>A0ABX5Q0C1</accession>
<feature type="signal peptide" evidence="11">
    <location>
        <begin position="1"/>
        <end position="18"/>
    </location>
</feature>
<feature type="coiled-coil region" evidence="9">
    <location>
        <begin position="421"/>
        <end position="448"/>
    </location>
</feature>
<keyword evidence="7" id="KW-0067">ATP-binding</keyword>
<dbReference type="Pfam" id="PF07730">
    <property type="entry name" value="HisKA_3"/>
    <property type="match status" value="1"/>
</dbReference>
<proteinExistence type="predicted"/>
<dbReference type="PANTHER" id="PTHR24421">
    <property type="entry name" value="NITRATE/NITRITE SENSOR PROTEIN NARX-RELATED"/>
    <property type="match status" value="1"/>
</dbReference>
<dbReference type="InterPro" id="IPR011990">
    <property type="entry name" value="TPR-like_helical_dom_sf"/>
</dbReference>
<evidence type="ECO:0000256" key="3">
    <source>
        <dbReference type="ARBA" id="ARBA00022553"/>
    </source>
</evidence>
<dbReference type="Pfam" id="PF02518">
    <property type="entry name" value="HATPase_c"/>
    <property type="match status" value="1"/>
</dbReference>
<comment type="catalytic activity">
    <reaction evidence="1">
        <text>ATP + protein L-histidine = ADP + protein N-phospho-L-histidine.</text>
        <dbReference type="EC" id="2.7.13.3"/>
    </reaction>
</comment>
<name>A0ABX5Q0C1_9FLAO</name>
<keyword evidence="14" id="KW-1185">Reference proteome</keyword>
<organism evidence="13 14">
    <name type="scientific">Nonlabens dokdonensis</name>
    <dbReference type="NCBI Taxonomy" id="328515"/>
    <lineage>
        <taxon>Bacteria</taxon>
        <taxon>Pseudomonadati</taxon>
        <taxon>Bacteroidota</taxon>
        <taxon>Flavobacteriia</taxon>
        <taxon>Flavobacteriales</taxon>
        <taxon>Flavobacteriaceae</taxon>
        <taxon>Nonlabens</taxon>
    </lineage>
</organism>
<dbReference type="SMART" id="SM00387">
    <property type="entry name" value="HATPase_c"/>
    <property type="match status" value="1"/>
</dbReference>
<evidence type="ECO:0000256" key="1">
    <source>
        <dbReference type="ARBA" id="ARBA00000085"/>
    </source>
</evidence>